<dbReference type="SUPFAM" id="SSF48557">
    <property type="entry name" value="L-aspartase-like"/>
    <property type="match status" value="1"/>
</dbReference>
<dbReference type="Gene3D" id="1.10.275.10">
    <property type="entry name" value="Fumarase/aspartase (N-terminal domain)"/>
    <property type="match status" value="1"/>
</dbReference>
<sequence length="491" mass="53487">MLDGAEELAKAGYAWEIADAPILHRALNLADLAHVLELLRIKAIPEHAGHALIGELLHLADSPDDTVRYDPEFGEMYSSRERYFAGRIGDDAGWLHAGRTRREAMRIAYRIVVRRQVLTLVTAAADLVEHLCLQGRAHIDTVMPDYTYLQPAQPTTFGHYILSFADPVLRDAGRLVREFADINASPVGSGAASGSALLSDREGPGHDLGFDGPIHHVRDAMWQSDPFTHALLAATTLVIAHDKLAEDLEIFTSREFGFVTLGDGLVRPSVLMPQKRNPYALTVIRGVAGIMIGRSTGQLTVTKSPSARSDLYIYAYGEVPRSLDLAIRATELTSAVVRTLSVDAGAMKAALEETFTEAADIATFLMQRFHIDYRSAHSIVAAAVDYARADARPLSPQDISRSAQSVVGRSLDLTDDELAKLTDPVQVAASHDGLGGSARTPMLAFADDRTTQAIELRDWAGRTRDTLDLGEADLLRRARAAIDHEEATETP</sequence>
<dbReference type="InterPro" id="IPR008948">
    <property type="entry name" value="L-Aspartase-like"/>
</dbReference>
<dbReference type="AlphaFoldDB" id="A0A6J7IDK0"/>
<feature type="domain" description="Fumarate lyase N-terminal" evidence="1">
    <location>
        <begin position="90"/>
        <end position="293"/>
    </location>
</feature>
<proteinExistence type="predicted"/>
<dbReference type="InterPro" id="IPR000362">
    <property type="entry name" value="Fumarate_lyase_fam"/>
</dbReference>
<dbReference type="Pfam" id="PF00206">
    <property type="entry name" value="Lyase_1"/>
    <property type="match status" value="1"/>
</dbReference>
<dbReference type="InterPro" id="IPR009049">
    <property type="entry name" value="Argininosuccinate_lyase"/>
</dbReference>
<dbReference type="PRINTS" id="PR00149">
    <property type="entry name" value="FUMRATELYASE"/>
</dbReference>
<dbReference type="PANTHER" id="PTHR43814:SF1">
    <property type="entry name" value="ARGININOSUCCINATE LYASE"/>
    <property type="match status" value="1"/>
</dbReference>
<evidence type="ECO:0000259" key="1">
    <source>
        <dbReference type="Pfam" id="PF00206"/>
    </source>
</evidence>
<dbReference type="GO" id="GO:0042450">
    <property type="term" value="P:L-arginine biosynthetic process via ornithine"/>
    <property type="evidence" value="ECO:0007669"/>
    <property type="project" value="InterPro"/>
</dbReference>
<dbReference type="Gene3D" id="1.10.40.30">
    <property type="entry name" value="Fumarase/aspartase (C-terminal domain)"/>
    <property type="match status" value="1"/>
</dbReference>
<dbReference type="InterPro" id="IPR022761">
    <property type="entry name" value="Fumarate_lyase_N"/>
</dbReference>
<accession>A0A6J7IDK0</accession>
<reference evidence="2" key="1">
    <citation type="submission" date="2020-05" db="EMBL/GenBank/DDBJ databases">
        <authorList>
            <person name="Chiriac C."/>
            <person name="Salcher M."/>
            <person name="Ghai R."/>
            <person name="Kavagutti S V."/>
        </authorList>
    </citation>
    <scope>NUCLEOTIDE SEQUENCE</scope>
</reference>
<evidence type="ECO:0000313" key="2">
    <source>
        <dbReference type="EMBL" id="CAB4929268.1"/>
    </source>
</evidence>
<dbReference type="EMBL" id="CAFBND010000008">
    <property type="protein sequence ID" value="CAB4929268.1"/>
    <property type="molecule type" value="Genomic_DNA"/>
</dbReference>
<name>A0A6J7IDK0_9ZZZZ</name>
<dbReference type="PANTHER" id="PTHR43814">
    <property type="entry name" value="ARGININOSUCCINATE LYASE"/>
    <property type="match status" value="1"/>
</dbReference>
<dbReference type="GO" id="GO:0005829">
    <property type="term" value="C:cytosol"/>
    <property type="evidence" value="ECO:0007669"/>
    <property type="project" value="TreeGrafter"/>
</dbReference>
<protein>
    <submittedName>
        <fullName evidence="2">Unannotated protein</fullName>
    </submittedName>
</protein>
<organism evidence="2">
    <name type="scientific">freshwater metagenome</name>
    <dbReference type="NCBI Taxonomy" id="449393"/>
    <lineage>
        <taxon>unclassified sequences</taxon>
        <taxon>metagenomes</taxon>
        <taxon>ecological metagenomes</taxon>
    </lineage>
</organism>
<dbReference type="PRINTS" id="PR00145">
    <property type="entry name" value="ARGSUCLYASE"/>
</dbReference>
<dbReference type="InterPro" id="IPR024083">
    <property type="entry name" value="Fumarase/histidase_N"/>
</dbReference>
<gene>
    <name evidence="2" type="ORF">UFOPK3752_00317</name>
</gene>
<dbReference type="GO" id="GO:0004056">
    <property type="term" value="F:argininosuccinate lyase activity"/>
    <property type="evidence" value="ECO:0007669"/>
    <property type="project" value="InterPro"/>
</dbReference>
<dbReference type="Gene3D" id="1.20.200.10">
    <property type="entry name" value="Fumarase/aspartase (Central domain)"/>
    <property type="match status" value="1"/>
</dbReference>